<protein>
    <submittedName>
        <fullName evidence="1">SEC-C metal-binding domain-containing protein</fullName>
    </submittedName>
</protein>
<dbReference type="Gene3D" id="3.10.450.50">
    <property type="match status" value="1"/>
</dbReference>
<dbReference type="InterPro" id="IPR004027">
    <property type="entry name" value="SEC_C_motif"/>
</dbReference>
<dbReference type="Proteomes" id="UP001302349">
    <property type="component" value="Chromosome"/>
</dbReference>
<evidence type="ECO:0000313" key="2">
    <source>
        <dbReference type="Proteomes" id="UP001302349"/>
    </source>
</evidence>
<dbReference type="EMBL" id="CP136051">
    <property type="protein sequence ID" value="WOK08543.1"/>
    <property type="molecule type" value="Genomic_DNA"/>
</dbReference>
<accession>A0ABZ0IVY5</accession>
<name>A0ABZ0IVY5_9BACT</name>
<sequence length="242" mass="28681">MDHYHSDEEMHFLGFHLLQKLWKNPEYDHVLIDREYGQLIDRNYYPHKLGIETSSQTDKVRNKWKNEFFDDLIYQIDDFNFPKKTDVIFHLLDWSEVSRDNLTNQLRLTKEKTQLDGKTHNFTLMSGPERSTHGLTFISWHNNNLEELQERLYLHSRGRKYKSRANVWIGIGCLKDSGRTIDAIAFNNEKWQYDEELEGYVKTLFDGINEGKTIKFNKKIGRNEYCPCGSGIKYKKCCGRAA</sequence>
<evidence type="ECO:0000313" key="1">
    <source>
        <dbReference type="EMBL" id="WOK08543.1"/>
    </source>
</evidence>
<proteinExistence type="predicted"/>
<keyword evidence="2" id="KW-1185">Reference proteome</keyword>
<reference evidence="1 2" key="1">
    <citation type="journal article" date="2023" name="Microbiol. Resour. Announc.">
        <title>Complete Genome Sequence of Imperialibacter roseus strain P4T.</title>
        <authorList>
            <person name="Tizabi D.R."/>
            <person name="Bachvaroff T."/>
            <person name="Hill R.T."/>
        </authorList>
    </citation>
    <scope>NUCLEOTIDE SEQUENCE [LARGE SCALE GENOMIC DNA]</scope>
    <source>
        <strain evidence="1 2">P4T</strain>
    </source>
</reference>
<organism evidence="1 2">
    <name type="scientific">Imperialibacter roseus</name>
    <dbReference type="NCBI Taxonomy" id="1324217"/>
    <lineage>
        <taxon>Bacteria</taxon>
        <taxon>Pseudomonadati</taxon>
        <taxon>Bacteroidota</taxon>
        <taxon>Cytophagia</taxon>
        <taxon>Cytophagales</taxon>
        <taxon>Flammeovirgaceae</taxon>
        <taxon>Imperialibacter</taxon>
    </lineage>
</organism>
<dbReference type="SUPFAM" id="SSF103642">
    <property type="entry name" value="Sec-C motif"/>
    <property type="match status" value="1"/>
</dbReference>
<dbReference type="RefSeq" id="WP_317491181.1">
    <property type="nucleotide sequence ID" value="NZ_CP136051.1"/>
</dbReference>
<dbReference type="Pfam" id="PF02810">
    <property type="entry name" value="SEC-C"/>
    <property type="match status" value="1"/>
</dbReference>
<gene>
    <name evidence="1" type="ORF">RT717_07835</name>
</gene>